<keyword evidence="2 3" id="KW-0802">TPR repeat</keyword>
<evidence type="ECO:0000313" key="5">
    <source>
        <dbReference type="EMBL" id="QQO09154.1"/>
    </source>
</evidence>
<proteinExistence type="predicted"/>
<feature type="chain" id="PRO_5031086034" description="Tetratricopeptide repeat protein" evidence="4">
    <location>
        <begin position="21"/>
        <end position="249"/>
    </location>
</feature>
<evidence type="ECO:0000256" key="4">
    <source>
        <dbReference type="SAM" id="SignalP"/>
    </source>
</evidence>
<dbReference type="RefSeq" id="WP_215626459.1">
    <property type="nucleotide sequence ID" value="NZ_CP067089.2"/>
</dbReference>
<accession>A0A7T8B911</accession>
<dbReference type="PANTHER" id="PTHR44858">
    <property type="entry name" value="TETRATRICOPEPTIDE REPEAT PROTEIN 6"/>
    <property type="match status" value="1"/>
</dbReference>
<evidence type="ECO:0008006" key="7">
    <source>
        <dbReference type="Google" id="ProtNLM"/>
    </source>
</evidence>
<gene>
    <name evidence="5" type="ORF">JFL75_19850</name>
</gene>
<reference evidence="5" key="1">
    <citation type="submission" date="2021-01" db="EMBL/GenBank/DDBJ databases">
        <title>Description of Breznakiella homolactica.</title>
        <authorList>
            <person name="Song Y."/>
            <person name="Brune A."/>
        </authorList>
    </citation>
    <scope>NUCLEOTIDE SEQUENCE</scope>
    <source>
        <strain evidence="5">RmG30</strain>
    </source>
</reference>
<dbReference type="InterPro" id="IPR011990">
    <property type="entry name" value="TPR-like_helical_dom_sf"/>
</dbReference>
<dbReference type="PROSITE" id="PS51257">
    <property type="entry name" value="PROKAR_LIPOPROTEIN"/>
    <property type="match status" value="1"/>
</dbReference>
<feature type="repeat" description="TPR" evidence="3">
    <location>
        <begin position="72"/>
        <end position="105"/>
    </location>
</feature>
<keyword evidence="6" id="KW-1185">Reference proteome</keyword>
<keyword evidence="4" id="KW-0732">Signal</keyword>
<dbReference type="EMBL" id="CP067089">
    <property type="protein sequence ID" value="QQO09154.1"/>
    <property type="molecule type" value="Genomic_DNA"/>
</dbReference>
<dbReference type="SUPFAM" id="SSF48452">
    <property type="entry name" value="TPR-like"/>
    <property type="match status" value="1"/>
</dbReference>
<organism evidence="5 6">
    <name type="scientific">Breznakiella homolactica</name>
    <dbReference type="NCBI Taxonomy" id="2798577"/>
    <lineage>
        <taxon>Bacteria</taxon>
        <taxon>Pseudomonadati</taxon>
        <taxon>Spirochaetota</taxon>
        <taxon>Spirochaetia</taxon>
        <taxon>Spirochaetales</taxon>
        <taxon>Breznakiellaceae</taxon>
        <taxon>Breznakiella</taxon>
    </lineage>
</organism>
<evidence type="ECO:0000256" key="3">
    <source>
        <dbReference type="PROSITE-ProRule" id="PRU00339"/>
    </source>
</evidence>
<protein>
    <recommendedName>
        <fullName evidence="7">Tetratricopeptide repeat protein</fullName>
    </recommendedName>
</protein>
<evidence type="ECO:0000256" key="1">
    <source>
        <dbReference type="ARBA" id="ARBA00022737"/>
    </source>
</evidence>
<sequence>MKHFITLWLVVLLLFSCASADSHNGDQSSQAAENTEQANLYYENALSHAREGRFYEAGTEIDKAISLDQNNSEFYKIKGSILLDLRSIDESISAFAKSLEIDPLDAETYYQLGIACVFAEDMGTALSNWHKAVELDPSFVSAYYNLAMGYQELGDNQTAYDNYTKCIELMPEEALFYFERGRLQINMNYGKGAADLTKAIELEPEFAEAYWTRGFIMKIFMRNAEAAQADFDRAVEIDPRYRDRPYPNW</sequence>
<keyword evidence="1" id="KW-0677">Repeat</keyword>
<dbReference type="SMART" id="SM00028">
    <property type="entry name" value="TPR"/>
    <property type="match status" value="6"/>
</dbReference>
<feature type="repeat" description="TPR" evidence="3">
    <location>
        <begin position="106"/>
        <end position="139"/>
    </location>
</feature>
<dbReference type="KEGG" id="bhc:JFL75_19850"/>
<dbReference type="InterPro" id="IPR019734">
    <property type="entry name" value="TPR_rpt"/>
</dbReference>
<feature type="repeat" description="TPR" evidence="3">
    <location>
        <begin position="140"/>
        <end position="173"/>
    </location>
</feature>
<dbReference type="AlphaFoldDB" id="A0A7T8B911"/>
<dbReference type="PANTHER" id="PTHR44858:SF1">
    <property type="entry name" value="UDP-N-ACETYLGLUCOSAMINE--PEPTIDE N-ACETYLGLUCOSAMINYLTRANSFERASE SPINDLY-RELATED"/>
    <property type="match status" value="1"/>
</dbReference>
<feature type="signal peptide" evidence="4">
    <location>
        <begin position="1"/>
        <end position="20"/>
    </location>
</feature>
<dbReference type="InterPro" id="IPR050498">
    <property type="entry name" value="Ycf3"/>
</dbReference>
<dbReference type="Gene3D" id="1.25.40.10">
    <property type="entry name" value="Tetratricopeptide repeat domain"/>
    <property type="match status" value="3"/>
</dbReference>
<evidence type="ECO:0000256" key="2">
    <source>
        <dbReference type="ARBA" id="ARBA00022803"/>
    </source>
</evidence>
<evidence type="ECO:0000313" key="6">
    <source>
        <dbReference type="Proteomes" id="UP000595917"/>
    </source>
</evidence>
<name>A0A7T8B911_9SPIR</name>
<dbReference type="Proteomes" id="UP000595917">
    <property type="component" value="Chromosome"/>
</dbReference>
<dbReference type="Pfam" id="PF13181">
    <property type="entry name" value="TPR_8"/>
    <property type="match status" value="2"/>
</dbReference>
<dbReference type="Pfam" id="PF13432">
    <property type="entry name" value="TPR_16"/>
    <property type="match status" value="1"/>
</dbReference>
<dbReference type="PROSITE" id="PS50005">
    <property type="entry name" value="TPR"/>
    <property type="match status" value="3"/>
</dbReference>